<organism evidence="1">
    <name type="scientific">Anguilla anguilla</name>
    <name type="common">European freshwater eel</name>
    <name type="synonym">Muraena anguilla</name>
    <dbReference type="NCBI Taxonomy" id="7936"/>
    <lineage>
        <taxon>Eukaryota</taxon>
        <taxon>Metazoa</taxon>
        <taxon>Chordata</taxon>
        <taxon>Craniata</taxon>
        <taxon>Vertebrata</taxon>
        <taxon>Euteleostomi</taxon>
        <taxon>Actinopterygii</taxon>
        <taxon>Neopterygii</taxon>
        <taxon>Teleostei</taxon>
        <taxon>Anguilliformes</taxon>
        <taxon>Anguillidae</taxon>
        <taxon>Anguilla</taxon>
    </lineage>
</organism>
<evidence type="ECO:0000313" key="1">
    <source>
        <dbReference type="EMBL" id="JAH62465.1"/>
    </source>
</evidence>
<dbReference type="AlphaFoldDB" id="A0A0E9UB96"/>
<reference evidence="1" key="1">
    <citation type="submission" date="2014-11" db="EMBL/GenBank/DDBJ databases">
        <authorList>
            <person name="Amaro Gonzalez C."/>
        </authorList>
    </citation>
    <scope>NUCLEOTIDE SEQUENCE</scope>
</reference>
<protein>
    <submittedName>
        <fullName evidence="1">Uncharacterized protein</fullName>
    </submittedName>
</protein>
<dbReference type="EMBL" id="GBXM01046112">
    <property type="protein sequence ID" value="JAH62465.1"/>
    <property type="molecule type" value="Transcribed_RNA"/>
</dbReference>
<accession>A0A0E9UB96</accession>
<sequence length="44" mass="5262">MIIRLPRCLKKYAARVLAKRYKPKNTISYRQLYQNKYAVTLCKG</sequence>
<name>A0A0E9UB96_ANGAN</name>
<proteinExistence type="predicted"/>
<reference evidence="1" key="2">
    <citation type="journal article" date="2015" name="Fish Shellfish Immunol.">
        <title>Early steps in the European eel (Anguilla anguilla)-Vibrio vulnificus interaction in the gills: Role of the RtxA13 toxin.</title>
        <authorList>
            <person name="Callol A."/>
            <person name="Pajuelo D."/>
            <person name="Ebbesson L."/>
            <person name="Teles M."/>
            <person name="MacKenzie S."/>
            <person name="Amaro C."/>
        </authorList>
    </citation>
    <scope>NUCLEOTIDE SEQUENCE</scope>
</reference>